<dbReference type="Proteomes" id="UP001331515">
    <property type="component" value="Unassembled WGS sequence"/>
</dbReference>
<keyword evidence="3" id="KW-1185">Reference proteome</keyword>
<feature type="compositionally biased region" description="Polar residues" evidence="1">
    <location>
        <begin position="253"/>
        <end position="266"/>
    </location>
</feature>
<feature type="region of interest" description="Disordered" evidence="1">
    <location>
        <begin position="228"/>
        <end position="266"/>
    </location>
</feature>
<sequence length="266" mass="28509">MSSLPLISSSGCLLDPRFVLPPPSHSSFSQLFCRFTSLTSPLSDSPISSSACLPHPPSLLRSPLLACRPPSSWLLMLRSAPPPSRSLSDHALSHRPPPYLNPVPLLCSSQLPPPASPPPFRVPLPDSCLVLPLLLASSRGHRGKDSLQAGSPPSLLKPYSNSSSLLSLSLVFFCFRLTPSSPTSWASLLSSLYLLGLPPRCTLPPSAWPFQFRPPPFSSNPASLNRSSIPFLRSPGRPLISSPRLIDTGNPHPRSSPSSNLLAPND</sequence>
<name>A0AAN8HM52_CHAGU</name>
<organism evidence="2 3">
    <name type="scientific">Champsocephalus gunnari</name>
    <name type="common">Mackerel icefish</name>
    <dbReference type="NCBI Taxonomy" id="52237"/>
    <lineage>
        <taxon>Eukaryota</taxon>
        <taxon>Metazoa</taxon>
        <taxon>Chordata</taxon>
        <taxon>Craniata</taxon>
        <taxon>Vertebrata</taxon>
        <taxon>Euteleostomi</taxon>
        <taxon>Actinopterygii</taxon>
        <taxon>Neopterygii</taxon>
        <taxon>Teleostei</taxon>
        <taxon>Neoteleostei</taxon>
        <taxon>Acanthomorphata</taxon>
        <taxon>Eupercaria</taxon>
        <taxon>Perciformes</taxon>
        <taxon>Notothenioidei</taxon>
        <taxon>Channichthyidae</taxon>
        <taxon>Champsocephalus</taxon>
    </lineage>
</organism>
<evidence type="ECO:0000313" key="2">
    <source>
        <dbReference type="EMBL" id="KAK5921529.1"/>
    </source>
</evidence>
<dbReference type="EMBL" id="JAURVH010001522">
    <property type="protein sequence ID" value="KAK5921529.1"/>
    <property type="molecule type" value="Genomic_DNA"/>
</dbReference>
<gene>
    <name evidence="2" type="ORF">CgunFtcFv8_018887</name>
</gene>
<accession>A0AAN8HM52</accession>
<evidence type="ECO:0000313" key="3">
    <source>
        <dbReference type="Proteomes" id="UP001331515"/>
    </source>
</evidence>
<comment type="caution">
    <text evidence="2">The sequence shown here is derived from an EMBL/GenBank/DDBJ whole genome shotgun (WGS) entry which is preliminary data.</text>
</comment>
<reference evidence="2 3" key="1">
    <citation type="journal article" date="2023" name="Mol. Biol. Evol.">
        <title>Genomics of Secondarily Temperate Adaptation in the Only Non-Antarctic Icefish.</title>
        <authorList>
            <person name="Rivera-Colon A.G."/>
            <person name="Rayamajhi N."/>
            <person name="Minhas B.F."/>
            <person name="Madrigal G."/>
            <person name="Bilyk K.T."/>
            <person name="Yoon V."/>
            <person name="Hune M."/>
            <person name="Gregory S."/>
            <person name="Cheng C.H.C."/>
            <person name="Catchen J.M."/>
        </authorList>
    </citation>
    <scope>NUCLEOTIDE SEQUENCE [LARGE SCALE GENOMIC DNA]</scope>
    <source>
        <tissue evidence="2">White muscle</tissue>
    </source>
</reference>
<evidence type="ECO:0000256" key="1">
    <source>
        <dbReference type="SAM" id="MobiDB-lite"/>
    </source>
</evidence>
<protein>
    <submittedName>
        <fullName evidence="2">Uncharacterized protein</fullName>
    </submittedName>
</protein>
<dbReference type="AlphaFoldDB" id="A0AAN8HM52"/>
<proteinExistence type="predicted"/>